<evidence type="ECO:0000259" key="4">
    <source>
        <dbReference type="PROSITE" id="PS51123"/>
    </source>
</evidence>
<dbReference type="PANTHER" id="PTHR30329:SF20">
    <property type="entry name" value="EXPORTED PROTEIN"/>
    <property type="match status" value="1"/>
</dbReference>
<sequence>MLKQDKNESQNFWISYADLMAGLLFVFILVVGAIVVKTLLMQSDLQTIRLNLEKEKSALELSESQLFEKKKKLRELVSKLQASREENMRLSMQISMLKSETDELKNEVSILNLDIKTKASKLTLSEKEMQLLKELLLENEEDANMLRYKIDILHKEVEGTKTEITQLQSFVQSANARHELDSSFIKIRDEEIAQLEKALLLKSRDYQRVIEDLNITKIKIKNLTGIKISVVQRLKKKLGNSIEIDPQTGALRFSSNILFTQGEAELKPSAKKELSRILGKYIDVLLNDPKMRRYVDLITIEGHTNSDGSYLFNLDLSQRRALAVMEFLYTQYPNNRELFKKYLSASGRSFAEPILDANKKEDKDASRRIEIKFRIKSEDAVKELMNYLNKKEN</sequence>
<dbReference type="CDD" id="cd07185">
    <property type="entry name" value="OmpA_C-like"/>
    <property type="match status" value="1"/>
</dbReference>
<name>B6BJS4_SULGG</name>
<dbReference type="STRING" id="929558.SMGD1_2801"/>
<reference evidence="5 6" key="1">
    <citation type="journal article" date="2012" name="Proc. Natl. Acad. Sci. U.S.A.">
        <title>Genome and physiology of a model Epsilonproteobacterium responsible for sulfide detoxification in marine oxygen depletion zones.</title>
        <authorList>
            <person name="Grote J."/>
            <person name="Schott T."/>
            <person name="Bruckner C.G."/>
            <person name="Glockner F.O."/>
            <person name="Jost G."/>
            <person name="Teeling H."/>
            <person name="Labrenz M."/>
            <person name="Jurgens K."/>
        </authorList>
    </citation>
    <scope>NUCLEOTIDE SEQUENCE [LARGE SCALE GENOMIC DNA]</scope>
    <source>
        <strain evidence="5 6">GD1</strain>
    </source>
</reference>
<dbReference type="InterPro" id="IPR006665">
    <property type="entry name" value="OmpA-like"/>
</dbReference>
<dbReference type="OrthoDB" id="9805566at2"/>
<proteinExistence type="predicted"/>
<dbReference type="Proteomes" id="UP000006431">
    <property type="component" value="Unassembled WGS sequence"/>
</dbReference>
<dbReference type="PROSITE" id="PS51123">
    <property type="entry name" value="OMPA_2"/>
    <property type="match status" value="1"/>
</dbReference>
<keyword evidence="3" id="KW-0812">Transmembrane</keyword>
<organism evidence="5 6">
    <name type="scientific">Sulfurimonas gotlandica (strain DSM 19862 / JCM 16533 / GD1)</name>
    <dbReference type="NCBI Taxonomy" id="929558"/>
    <lineage>
        <taxon>Bacteria</taxon>
        <taxon>Pseudomonadati</taxon>
        <taxon>Campylobacterota</taxon>
        <taxon>Epsilonproteobacteria</taxon>
        <taxon>Campylobacterales</taxon>
        <taxon>Sulfurimonadaceae</taxon>
        <taxon>Sulfurimonas</taxon>
    </lineage>
</organism>
<dbReference type="Pfam" id="PF00691">
    <property type="entry name" value="OmpA"/>
    <property type="match status" value="1"/>
</dbReference>
<dbReference type="eggNOG" id="COG2885">
    <property type="taxonomic scope" value="Bacteria"/>
</dbReference>
<dbReference type="SUPFAM" id="SSF103088">
    <property type="entry name" value="OmpA-like"/>
    <property type="match status" value="1"/>
</dbReference>
<evidence type="ECO:0000313" key="6">
    <source>
        <dbReference type="Proteomes" id="UP000006431"/>
    </source>
</evidence>
<dbReference type="Gene3D" id="3.30.1330.60">
    <property type="entry name" value="OmpA-like domain"/>
    <property type="match status" value="1"/>
</dbReference>
<dbReference type="HOGENOM" id="CLU_016890_2_0_7"/>
<gene>
    <name evidence="5" type="ORF">SMGD1_2801</name>
</gene>
<keyword evidence="2" id="KW-0175">Coiled coil</keyword>
<dbReference type="EMBL" id="AFRZ01000001">
    <property type="protein sequence ID" value="EHP31323.1"/>
    <property type="molecule type" value="Genomic_DNA"/>
</dbReference>
<feature type="domain" description="OmpA-like" evidence="4">
    <location>
        <begin position="246"/>
        <end position="377"/>
    </location>
</feature>
<dbReference type="PANTHER" id="PTHR30329">
    <property type="entry name" value="STATOR ELEMENT OF FLAGELLAR MOTOR COMPLEX"/>
    <property type="match status" value="1"/>
</dbReference>
<dbReference type="GO" id="GO:0016020">
    <property type="term" value="C:membrane"/>
    <property type="evidence" value="ECO:0007669"/>
    <property type="project" value="UniProtKB-UniRule"/>
</dbReference>
<comment type="caution">
    <text evidence="5">The sequence shown here is derived from an EMBL/GenBank/DDBJ whole genome shotgun (WGS) entry which is preliminary data.</text>
</comment>
<protein>
    <submittedName>
        <fullName evidence="5">Putative chemotaxis protein, MotB-like protein</fullName>
    </submittedName>
</protein>
<accession>H1FU17</accession>
<dbReference type="PATRIC" id="fig|929558.5.peg.2791"/>
<keyword evidence="3" id="KW-1133">Transmembrane helix</keyword>
<feature type="coiled-coil region" evidence="2">
    <location>
        <begin position="66"/>
        <end position="114"/>
    </location>
</feature>
<keyword evidence="1 3" id="KW-0472">Membrane</keyword>
<dbReference type="InterPro" id="IPR050330">
    <property type="entry name" value="Bact_OuterMem_StrucFunc"/>
</dbReference>
<dbReference type="InterPro" id="IPR036737">
    <property type="entry name" value="OmpA-like_sf"/>
</dbReference>
<evidence type="ECO:0000256" key="3">
    <source>
        <dbReference type="SAM" id="Phobius"/>
    </source>
</evidence>
<evidence type="ECO:0000256" key="1">
    <source>
        <dbReference type="PROSITE-ProRule" id="PRU00473"/>
    </source>
</evidence>
<evidence type="ECO:0000313" key="5">
    <source>
        <dbReference type="EMBL" id="EHP31323.1"/>
    </source>
</evidence>
<dbReference type="AlphaFoldDB" id="B6BJS4"/>
<keyword evidence="6" id="KW-1185">Reference proteome</keyword>
<accession>B6BJS4</accession>
<evidence type="ECO:0000256" key="2">
    <source>
        <dbReference type="SAM" id="Coils"/>
    </source>
</evidence>
<feature type="transmembrane region" description="Helical" evidence="3">
    <location>
        <begin position="20"/>
        <end position="40"/>
    </location>
</feature>
<dbReference type="RefSeq" id="WP_008337390.1">
    <property type="nucleotide sequence ID" value="NZ_AFRZ01000001.1"/>
</dbReference>